<dbReference type="Proteomes" id="UP001589774">
    <property type="component" value="Unassembled WGS sequence"/>
</dbReference>
<name>A0ABV6HQ53_9SPHI</name>
<gene>
    <name evidence="2" type="ORF">ACFFI0_18030</name>
</gene>
<reference evidence="2 3" key="1">
    <citation type="submission" date="2024-09" db="EMBL/GenBank/DDBJ databases">
        <authorList>
            <person name="Sun Q."/>
            <person name="Mori K."/>
        </authorList>
    </citation>
    <scope>NUCLEOTIDE SEQUENCE [LARGE SCALE GENOMIC DNA]</scope>
    <source>
        <strain evidence="2 3">CCM 7765</strain>
    </source>
</reference>
<dbReference type="RefSeq" id="WP_377477431.1">
    <property type="nucleotide sequence ID" value="NZ_JBHLWO010000002.1"/>
</dbReference>
<dbReference type="InterPro" id="IPR041180">
    <property type="entry name" value="Nmad2"/>
</dbReference>
<accession>A0ABV6HQ53</accession>
<keyword evidence="3" id="KW-1185">Reference proteome</keyword>
<feature type="domain" description="Nucleotide modification associated" evidence="1">
    <location>
        <begin position="2"/>
        <end position="197"/>
    </location>
</feature>
<evidence type="ECO:0000313" key="2">
    <source>
        <dbReference type="EMBL" id="MFC0320230.1"/>
    </source>
</evidence>
<organism evidence="2 3">
    <name type="scientific">Olivibacter oleidegradans</name>
    <dbReference type="NCBI Taxonomy" id="760123"/>
    <lineage>
        <taxon>Bacteria</taxon>
        <taxon>Pseudomonadati</taxon>
        <taxon>Bacteroidota</taxon>
        <taxon>Sphingobacteriia</taxon>
        <taxon>Sphingobacteriales</taxon>
        <taxon>Sphingobacteriaceae</taxon>
        <taxon>Olivibacter</taxon>
    </lineage>
</organism>
<protein>
    <recommendedName>
        <fullName evidence="1">Nucleotide modification associated domain-containing protein</fullName>
    </recommendedName>
</protein>
<comment type="caution">
    <text evidence="2">The sequence shown here is derived from an EMBL/GenBank/DDBJ whole genome shotgun (WGS) entry which is preliminary data.</text>
</comment>
<sequence>MNVYTYKMGHDYGFAPNPFDGICTLATCKPKIRMGAQLGDWIIATGSKKMGLKNHLIHLMEVTEKLSFEQYWNDPRFQLKKPKFNGSLARLYGDNVYYLKEDSSYGQVQCLHSNVDGSQNHAHTKRDTKGKFVLISSNFYYFGESHFRIPKEYTSICSNTRDTEKNKNIELAIEFIDWVKLRYEPGILGFPINWKKSGQLALW</sequence>
<dbReference type="EMBL" id="JBHLWO010000002">
    <property type="protein sequence ID" value="MFC0320230.1"/>
    <property type="molecule type" value="Genomic_DNA"/>
</dbReference>
<proteinExistence type="predicted"/>
<evidence type="ECO:0000259" key="1">
    <source>
        <dbReference type="Pfam" id="PF18753"/>
    </source>
</evidence>
<dbReference type="Pfam" id="PF18753">
    <property type="entry name" value="Nmad2"/>
    <property type="match status" value="1"/>
</dbReference>
<evidence type="ECO:0000313" key="3">
    <source>
        <dbReference type="Proteomes" id="UP001589774"/>
    </source>
</evidence>